<feature type="binding site" evidence="8">
    <location>
        <position position="148"/>
    </location>
    <ligand>
        <name>NAD(+)</name>
        <dbReference type="ChEBI" id="CHEBI:57540"/>
    </ligand>
</feature>
<dbReference type="PANTHER" id="PTHR20275">
    <property type="entry name" value="NAD KINASE"/>
    <property type="match status" value="1"/>
</dbReference>
<evidence type="ECO:0000256" key="7">
    <source>
        <dbReference type="ARBA" id="ARBA00047925"/>
    </source>
</evidence>
<evidence type="ECO:0000256" key="3">
    <source>
        <dbReference type="ARBA" id="ARBA00022777"/>
    </source>
</evidence>
<evidence type="ECO:0000256" key="6">
    <source>
        <dbReference type="ARBA" id="ARBA00023027"/>
    </source>
</evidence>
<evidence type="ECO:0000256" key="8">
    <source>
        <dbReference type="HAMAP-Rule" id="MF_00361"/>
    </source>
</evidence>
<gene>
    <name evidence="8" type="primary">nadK</name>
    <name evidence="9" type="ORF">KKP3000_004664</name>
</gene>
<keyword evidence="6 8" id="KW-0520">NAD</keyword>
<keyword evidence="1 8" id="KW-0808">Transferase</keyword>
<protein>
    <recommendedName>
        <fullName evidence="8">NAD kinase</fullName>
        <ecNumber evidence="8">2.7.1.23</ecNumber>
    </recommendedName>
    <alternativeName>
        <fullName evidence="8">ATP-dependent NAD kinase</fullName>
    </alternativeName>
</protein>
<evidence type="ECO:0000256" key="1">
    <source>
        <dbReference type="ARBA" id="ARBA00022679"/>
    </source>
</evidence>
<comment type="cofactor">
    <cofactor evidence="8">
        <name>a divalent metal cation</name>
        <dbReference type="ChEBI" id="CHEBI:60240"/>
    </cofactor>
</comment>
<dbReference type="InterPro" id="IPR016064">
    <property type="entry name" value="NAD/diacylglycerol_kinase_sf"/>
</dbReference>
<evidence type="ECO:0000256" key="5">
    <source>
        <dbReference type="ARBA" id="ARBA00022857"/>
    </source>
</evidence>
<accession>A0ABV5AH37</accession>
<keyword evidence="10" id="KW-1185">Reference proteome</keyword>
<comment type="caution">
    <text evidence="8">Lacks conserved residue(s) required for the propagation of feature annotation.</text>
</comment>
<dbReference type="Proteomes" id="UP001579974">
    <property type="component" value="Unassembled WGS sequence"/>
</dbReference>
<keyword evidence="5 8" id="KW-0521">NADP</keyword>
<feature type="binding site" evidence="8">
    <location>
        <position position="237"/>
    </location>
    <ligand>
        <name>NAD(+)</name>
        <dbReference type="ChEBI" id="CHEBI:57540"/>
    </ligand>
</feature>
<dbReference type="HAMAP" id="MF_00361">
    <property type="entry name" value="NAD_kinase"/>
    <property type="match status" value="1"/>
</dbReference>
<dbReference type="InterPro" id="IPR002504">
    <property type="entry name" value="NADK"/>
</dbReference>
<dbReference type="Gene3D" id="3.40.50.10330">
    <property type="entry name" value="Probable inorganic polyphosphate/atp-NAD kinase, domain 1"/>
    <property type="match status" value="1"/>
</dbReference>
<feature type="binding site" evidence="8">
    <location>
        <begin position="137"/>
        <end position="138"/>
    </location>
    <ligand>
        <name>NAD(+)</name>
        <dbReference type="ChEBI" id="CHEBI:57540"/>
    </ligand>
</feature>
<evidence type="ECO:0000256" key="2">
    <source>
        <dbReference type="ARBA" id="ARBA00022741"/>
    </source>
</evidence>
<dbReference type="SUPFAM" id="SSF111331">
    <property type="entry name" value="NAD kinase/diacylglycerol kinase-like"/>
    <property type="match status" value="1"/>
</dbReference>
<dbReference type="Pfam" id="PF20143">
    <property type="entry name" value="NAD_kinase_C"/>
    <property type="match status" value="1"/>
</dbReference>
<name>A0ABV5AH37_9BACL</name>
<feature type="binding site" evidence="8">
    <location>
        <begin position="178"/>
        <end position="183"/>
    </location>
    <ligand>
        <name>NAD(+)</name>
        <dbReference type="ChEBI" id="CHEBI:57540"/>
    </ligand>
</feature>
<feature type="binding site" evidence="8">
    <location>
        <position position="167"/>
    </location>
    <ligand>
        <name>NAD(+)</name>
        <dbReference type="ChEBI" id="CHEBI:57540"/>
    </ligand>
</feature>
<keyword evidence="8" id="KW-0963">Cytoplasm</keyword>
<organism evidence="9 10">
    <name type="scientific">Alicyclobacillus fastidiosus</name>
    <dbReference type="NCBI Taxonomy" id="392011"/>
    <lineage>
        <taxon>Bacteria</taxon>
        <taxon>Bacillati</taxon>
        <taxon>Bacillota</taxon>
        <taxon>Bacilli</taxon>
        <taxon>Bacillales</taxon>
        <taxon>Alicyclobacillaceae</taxon>
        <taxon>Alicyclobacillus</taxon>
    </lineage>
</organism>
<evidence type="ECO:0000256" key="4">
    <source>
        <dbReference type="ARBA" id="ARBA00022840"/>
    </source>
</evidence>
<dbReference type="RefSeq" id="WP_275476613.1">
    <property type="nucleotide sequence ID" value="NZ_CP162940.1"/>
</dbReference>
<dbReference type="Gene3D" id="2.60.200.30">
    <property type="entry name" value="Probable inorganic polyphosphate/atp-NAD kinase, domain 2"/>
    <property type="match status" value="1"/>
</dbReference>
<keyword evidence="2 8" id="KW-0547">Nucleotide-binding</keyword>
<dbReference type="GO" id="GO:0016301">
    <property type="term" value="F:kinase activity"/>
    <property type="evidence" value="ECO:0007669"/>
    <property type="project" value="UniProtKB-KW"/>
</dbReference>
<reference evidence="9 10" key="1">
    <citation type="journal article" date="2024" name="Int. J. Mol. Sci.">
        <title>Exploration of Alicyclobacillus spp. Genome in Search of Antibiotic Resistance.</title>
        <authorList>
            <person name="Bucka-Kolendo J."/>
            <person name="Kiousi D.E."/>
            <person name="Dekowska A."/>
            <person name="Mikolajczuk-Szczyrba A."/>
            <person name="Karadedos D.M."/>
            <person name="Michael P."/>
            <person name="Galanis A."/>
            <person name="Sokolowska B."/>
        </authorList>
    </citation>
    <scope>NUCLEOTIDE SEQUENCE [LARGE SCALE GENOMIC DNA]</scope>
    <source>
        <strain evidence="9 10">KKP 3000</strain>
    </source>
</reference>
<dbReference type="EMBL" id="JBDXSU010000009">
    <property type="protein sequence ID" value="MFB5191160.1"/>
    <property type="molecule type" value="Genomic_DNA"/>
</dbReference>
<dbReference type="PANTHER" id="PTHR20275:SF0">
    <property type="entry name" value="NAD KINASE"/>
    <property type="match status" value="1"/>
</dbReference>
<comment type="catalytic activity">
    <reaction evidence="7 8">
        <text>NAD(+) + ATP = ADP + NADP(+) + H(+)</text>
        <dbReference type="Rhea" id="RHEA:18629"/>
        <dbReference type="ChEBI" id="CHEBI:15378"/>
        <dbReference type="ChEBI" id="CHEBI:30616"/>
        <dbReference type="ChEBI" id="CHEBI:57540"/>
        <dbReference type="ChEBI" id="CHEBI:58349"/>
        <dbReference type="ChEBI" id="CHEBI:456216"/>
        <dbReference type="EC" id="2.7.1.23"/>
    </reaction>
</comment>
<evidence type="ECO:0000313" key="10">
    <source>
        <dbReference type="Proteomes" id="UP001579974"/>
    </source>
</evidence>
<evidence type="ECO:0000313" key="9">
    <source>
        <dbReference type="EMBL" id="MFB5191160.1"/>
    </source>
</evidence>
<proteinExistence type="inferred from homology"/>
<comment type="subcellular location">
    <subcellularLocation>
        <location evidence="8">Cytoplasm</location>
    </subcellularLocation>
</comment>
<dbReference type="InterPro" id="IPR017438">
    <property type="entry name" value="ATP-NAD_kinase_N"/>
</dbReference>
<sequence length="286" mass="30973">MRKIALLYNPSKAQACSIRDELNRLLTDGGIAVTHVAVDHATDILEVEPEIRFVELAMVLGGDGTLLGVARQLAPHNIPLLGINIGHLGFLTESEPSQLRPAVSRIIQNEYNLEHRMMLEAEVYRNGELLDKFTALNEVGTGKGAFARMVTVDVHVDGVYVDTYRGDGVIISTPTGSTAYSLSCGGPIVSPNLQVMLITPVCPHTLFSRPCVIDAQQVVKLTVKASHSDLGMTVDGQQGVHVLSGDEIFVKKAPFDTTLVRWPDREFFGVLRSKLHNGNGDAPALA</sequence>
<comment type="caution">
    <text evidence="9">The sequence shown here is derived from an EMBL/GenBank/DDBJ whole genome shotgun (WGS) entry which is preliminary data.</text>
</comment>
<keyword evidence="3 8" id="KW-0418">Kinase</keyword>
<feature type="binding site" evidence="8">
    <location>
        <position position="165"/>
    </location>
    <ligand>
        <name>NAD(+)</name>
        <dbReference type="ChEBI" id="CHEBI:57540"/>
    </ligand>
</feature>
<comment type="similarity">
    <text evidence="8">Belongs to the NAD kinase family.</text>
</comment>
<dbReference type="EC" id="2.7.1.23" evidence="8"/>
<dbReference type="Pfam" id="PF01513">
    <property type="entry name" value="NAD_kinase"/>
    <property type="match status" value="1"/>
</dbReference>
<feature type="active site" description="Proton acceptor" evidence="8">
    <location>
        <position position="63"/>
    </location>
</feature>
<dbReference type="InterPro" id="IPR017437">
    <property type="entry name" value="ATP-NAD_kinase_PpnK-typ_C"/>
</dbReference>
<feature type="binding site" evidence="8">
    <location>
        <begin position="63"/>
        <end position="64"/>
    </location>
    <ligand>
        <name>NAD(+)</name>
        <dbReference type="ChEBI" id="CHEBI:57540"/>
    </ligand>
</feature>
<keyword evidence="4 8" id="KW-0067">ATP-binding</keyword>
<comment type="function">
    <text evidence="8">Involved in the regulation of the intracellular balance of NAD and NADP, and is a key enzyme in the biosynthesis of NADP. Catalyzes specifically the phosphorylation on 2'-hydroxyl of the adenosine moiety of NAD to yield NADP.</text>
</comment>